<evidence type="ECO:0000313" key="11">
    <source>
        <dbReference type="Proteomes" id="UP000319716"/>
    </source>
</evidence>
<name>A0A4Y1ZF07_9BACL</name>
<keyword evidence="6 9" id="KW-0812">Transmembrane</keyword>
<comment type="subcellular location">
    <subcellularLocation>
        <location evidence="1">Cell membrane</location>
        <topology evidence="1">Multi-pass membrane protein</topology>
    </subcellularLocation>
</comment>
<evidence type="ECO:0000256" key="4">
    <source>
        <dbReference type="ARBA" id="ARBA00022597"/>
    </source>
</evidence>
<keyword evidence="2" id="KW-0813">Transport</keyword>
<reference evidence="10 11" key="1">
    <citation type="submission" date="2017-11" db="EMBL/GenBank/DDBJ databases">
        <title>Draft Genome Sequence of Sporolactobacillus inulinus NBRC 111894 Isolated from Koso, a Japanese Sugar-Vegetable Fermented Beverage.</title>
        <authorList>
            <person name="Chiou T.Y."/>
            <person name="Oshima K."/>
            <person name="Suda W."/>
            <person name="Hattori M."/>
            <person name="Takahashi T."/>
        </authorList>
    </citation>
    <scope>NUCLEOTIDE SEQUENCE [LARGE SCALE GENOMIC DNA]</scope>
    <source>
        <strain evidence="10 11">NBRC111894</strain>
    </source>
</reference>
<comment type="caution">
    <text evidence="10">The sequence shown here is derived from an EMBL/GenBank/DDBJ whole genome shotgun (WGS) entry which is preliminary data.</text>
</comment>
<dbReference type="GO" id="GO:0009401">
    <property type="term" value="P:phosphoenolpyruvate-dependent sugar phosphotransferase system"/>
    <property type="evidence" value="ECO:0007669"/>
    <property type="project" value="UniProtKB-KW"/>
</dbReference>
<evidence type="ECO:0000256" key="5">
    <source>
        <dbReference type="ARBA" id="ARBA00022683"/>
    </source>
</evidence>
<evidence type="ECO:0000256" key="1">
    <source>
        <dbReference type="ARBA" id="ARBA00004651"/>
    </source>
</evidence>
<sequence length="90" mass="9601">MMFIIITLLSLIVGVSISKALEGGIRMAVALTGMSAVISLLTSAFGPALRSFVEETGATLEITDLGWAPLAVITWGSMYTLYFAFCLFFA</sequence>
<accession>A0A4Y1ZF07</accession>
<keyword evidence="3" id="KW-1003">Cell membrane</keyword>
<dbReference type="EMBL" id="BEXB01000029">
    <property type="protein sequence ID" value="GAY77583.1"/>
    <property type="molecule type" value="Genomic_DNA"/>
</dbReference>
<dbReference type="PANTHER" id="PTHR37324:SF2">
    <property type="entry name" value="PTS SYSTEM GALACTITOL-SPECIFIC EIIC COMPONENT"/>
    <property type="match status" value="1"/>
</dbReference>
<dbReference type="InterPro" id="IPR013853">
    <property type="entry name" value="EIIC-GAT"/>
</dbReference>
<dbReference type="EC" id="2.7.1.-" evidence="10"/>
<keyword evidence="8 9" id="KW-0472">Membrane</keyword>
<dbReference type="AlphaFoldDB" id="A0A4Y1ZF07"/>
<dbReference type="RefSeq" id="WP_307724665.1">
    <property type="nucleotide sequence ID" value="NZ_BEXB01000029.1"/>
</dbReference>
<dbReference type="PANTHER" id="PTHR37324">
    <property type="entry name" value="PTS SYSTEM GALACTITOL-SPECIFIC EIIC COMPONENT"/>
    <property type="match status" value="1"/>
</dbReference>
<evidence type="ECO:0000313" key="10">
    <source>
        <dbReference type="EMBL" id="GAY77583.1"/>
    </source>
</evidence>
<protein>
    <submittedName>
        <fullName evidence="10">PTS system, galactose-specific IIC component</fullName>
        <ecNumber evidence="10">2.7.1.-</ecNumber>
    </submittedName>
</protein>
<keyword evidence="10" id="KW-0808">Transferase</keyword>
<dbReference type="InterPro" id="IPR004703">
    <property type="entry name" value="PTS_sugar-sp_permease"/>
</dbReference>
<gene>
    <name evidence="10" type="ORF">NBRC111894_3137</name>
</gene>
<dbReference type="Proteomes" id="UP000319716">
    <property type="component" value="Unassembled WGS sequence"/>
</dbReference>
<dbReference type="GO" id="GO:0005886">
    <property type="term" value="C:plasma membrane"/>
    <property type="evidence" value="ECO:0007669"/>
    <property type="project" value="UniProtKB-SubCell"/>
</dbReference>
<feature type="transmembrane region" description="Helical" evidence="9">
    <location>
        <begin position="30"/>
        <end position="53"/>
    </location>
</feature>
<evidence type="ECO:0000256" key="2">
    <source>
        <dbReference type="ARBA" id="ARBA00022448"/>
    </source>
</evidence>
<keyword evidence="5" id="KW-0598">Phosphotransferase system</keyword>
<keyword evidence="7 9" id="KW-1133">Transmembrane helix</keyword>
<organism evidence="10 11">
    <name type="scientific">Sporolactobacillus inulinus</name>
    <dbReference type="NCBI Taxonomy" id="2078"/>
    <lineage>
        <taxon>Bacteria</taxon>
        <taxon>Bacillati</taxon>
        <taxon>Bacillota</taxon>
        <taxon>Bacilli</taxon>
        <taxon>Bacillales</taxon>
        <taxon>Sporolactobacillaceae</taxon>
        <taxon>Sporolactobacillus</taxon>
    </lineage>
</organism>
<proteinExistence type="predicted"/>
<feature type="transmembrane region" description="Helical" evidence="9">
    <location>
        <begin position="65"/>
        <end position="85"/>
    </location>
</feature>
<evidence type="ECO:0000256" key="8">
    <source>
        <dbReference type="ARBA" id="ARBA00023136"/>
    </source>
</evidence>
<dbReference type="GO" id="GO:0016740">
    <property type="term" value="F:transferase activity"/>
    <property type="evidence" value="ECO:0007669"/>
    <property type="project" value="UniProtKB-KW"/>
</dbReference>
<dbReference type="GO" id="GO:0015577">
    <property type="term" value="F:galactitol transmembrane transporter activity"/>
    <property type="evidence" value="ECO:0007669"/>
    <property type="project" value="InterPro"/>
</dbReference>
<keyword evidence="4" id="KW-0762">Sugar transport</keyword>
<evidence type="ECO:0000256" key="6">
    <source>
        <dbReference type="ARBA" id="ARBA00022692"/>
    </source>
</evidence>
<evidence type="ECO:0000256" key="3">
    <source>
        <dbReference type="ARBA" id="ARBA00022475"/>
    </source>
</evidence>
<dbReference type="Pfam" id="PF03611">
    <property type="entry name" value="EIIC-GAT"/>
    <property type="match status" value="1"/>
</dbReference>
<evidence type="ECO:0000256" key="7">
    <source>
        <dbReference type="ARBA" id="ARBA00022989"/>
    </source>
</evidence>
<evidence type="ECO:0000256" key="9">
    <source>
        <dbReference type="SAM" id="Phobius"/>
    </source>
</evidence>